<dbReference type="Proteomes" id="UP000318313">
    <property type="component" value="Chromosome"/>
</dbReference>
<dbReference type="EMBL" id="CP037452">
    <property type="protein sequence ID" value="QDV53826.1"/>
    <property type="molecule type" value="Genomic_DNA"/>
</dbReference>
<proteinExistence type="predicted"/>
<protein>
    <submittedName>
        <fullName evidence="1">Uncharacterized protein</fullName>
    </submittedName>
</protein>
<name>A0A518IL50_9PLAN</name>
<reference evidence="1 2" key="1">
    <citation type="submission" date="2019-03" db="EMBL/GenBank/DDBJ databases">
        <title>Deep-cultivation of Planctomycetes and their phenomic and genomic characterization uncovers novel biology.</title>
        <authorList>
            <person name="Wiegand S."/>
            <person name="Jogler M."/>
            <person name="Boedeker C."/>
            <person name="Pinto D."/>
            <person name="Vollmers J."/>
            <person name="Rivas-Marin E."/>
            <person name="Kohn T."/>
            <person name="Peeters S.H."/>
            <person name="Heuer A."/>
            <person name="Rast P."/>
            <person name="Oberbeckmann S."/>
            <person name="Bunk B."/>
            <person name="Jeske O."/>
            <person name="Meyerdierks A."/>
            <person name="Storesund J.E."/>
            <person name="Kallscheuer N."/>
            <person name="Luecker S."/>
            <person name="Lage O.M."/>
            <person name="Pohl T."/>
            <person name="Merkel B.J."/>
            <person name="Hornburger P."/>
            <person name="Mueller R.-W."/>
            <person name="Bruemmer F."/>
            <person name="Labrenz M."/>
            <person name="Spormann A.M."/>
            <person name="Op den Camp H."/>
            <person name="Overmann J."/>
            <person name="Amann R."/>
            <person name="Jetten M.S.M."/>
            <person name="Mascher T."/>
            <person name="Medema M.H."/>
            <person name="Devos D.P."/>
            <person name="Kaster A.-K."/>
            <person name="Ovreas L."/>
            <person name="Rohde M."/>
            <person name="Galperin M.Y."/>
            <person name="Jogler C."/>
        </authorList>
    </citation>
    <scope>NUCLEOTIDE SEQUENCE [LARGE SCALE GENOMIC DNA]</scope>
    <source>
        <strain evidence="1 2">Enr17</strain>
    </source>
</reference>
<dbReference type="KEGG" id="gfm:Enr17x_59090"/>
<gene>
    <name evidence="1" type="ORF">Enr17x_59090</name>
</gene>
<keyword evidence="2" id="KW-1185">Reference proteome</keyword>
<evidence type="ECO:0000313" key="1">
    <source>
        <dbReference type="EMBL" id="QDV53826.1"/>
    </source>
</evidence>
<sequence length="63" mass="7106">MGRQGYLTMDMFSYAFALFAIARGEIAPNWLSQLRLDVHSACKKGKQYVNETGDCPCPFVTTR</sequence>
<organism evidence="1 2">
    <name type="scientific">Gimesia fumaroli</name>
    <dbReference type="NCBI Taxonomy" id="2527976"/>
    <lineage>
        <taxon>Bacteria</taxon>
        <taxon>Pseudomonadati</taxon>
        <taxon>Planctomycetota</taxon>
        <taxon>Planctomycetia</taxon>
        <taxon>Planctomycetales</taxon>
        <taxon>Planctomycetaceae</taxon>
        <taxon>Gimesia</taxon>
    </lineage>
</organism>
<accession>A0A518IL50</accession>
<evidence type="ECO:0000313" key="2">
    <source>
        <dbReference type="Proteomes" id="UP000318313"/>
    </source>
</evidence>
<dbReference type="AlphaFoldDB" id="A0A518IL50"/>